<evidence type="ECO:0000313" key="11">
    <source>
        <dbReference type="EMBL" id="CAK9225407.1"/>
    </source>
</evidence>
<dbReference type="InterPro" id="IPR009721">
    <property type="entry name" value="O-acyltransferase_WSD1_C"/>
</dbReference>
<accession>A0ABP0ULY9</accession>
<evidence type="ECO:0008006" key="13">
    <source>
        <dbReference type="Google" id="ProtNLM"/>
    </source>
</evidence>
<dbReference type="Pfam" id="PF03007">
    <property type="entry name" value="WS_DGAT_cat"/>
    <property type="match status" value="1"/>
</dbReference>
<comment type="pathway">
    <text evidence="1">Glycerolipid metabolism; triacylglycerol biosynthesis.</text>
</comment>
<feature type="compositionally biased region" description="Acidic residues" evidence="8">
    <location>
        <begin position="37"/>
        <end position="46"/>
    </location>
</feature>
<evidence type="ECO:0000256" key="7">
    <source>
        <dbReference type="ARBA" id="ARBA00048109"/>
    </source>
</evidence>
<evidence type="ECO:0000256" key="1">
    <source>
        <dbReference type="ARBA" id="ARBA00004771"/>
    </source>
</evidence>
<feature type="compositionally biased region" description="Basic and acidic residues" evidence="8">
    <location>
        <begin position="1"/>
        <end position="12"/>
    </location>
</feature>
<evidence type="ECO:0000256" key="4">
    <source>
        <dbReference type="ARBA" id="ARBA00023315"/>
    </source>
</evidence>
<dbReference type="Gene3D" id="3.30.559.10">
    <property type="entry name" value="Chloramphenicol acetyltransferase-like domain"/>
    <property type="match status" value="1"/>
</dbReference>
<dbReference type="EMBL" id="OZ019897">
    <property type="protein sequence ID" value="CAK9225407.1"/>
    <property type="molecule type" value="Genomic_DNA"/>
</dbReference>
<comment type="catalytic activity">
    <reaction evidence="6">
        <text>a long chain fatty alcohol + a fatty acyl-CoA = a long-chain alcohol wax ester + CoA</text>
        <dbReference type="Rhea" id="RHEA:38443"/>
        <dbReference type="ChEBI" id="CHEBI:17135"/>
        <dbReference type="ChEBI" id="CHEBI:57287"/>
        <dbReference type="ChEBI" id="CHEBI:77636"/>
        <dbReference type="ChEBI" id="CHEBI:235323"/>
        <dbReference type="EC" id="2.3.1.75"/>
    </reaction>
</comment>
<dbReference type="InterPro" id="IPR045034">
    <property type="entry name" value="O-acyltransferase_WSD1-like"/>
</dbReference>
<feature type="domain" description="O-acyltransferase WSD1 C-terminal" evidence="10">
    <location>
        <begin position="356"/>
        <end position="500"/>
    </location>
</feature>
<comment type="catalytic activity">
    <reaction evidence="7">
        <text>an acyl-CoA + a 1,2-diacyl-sn-glycerol = a triacyl-sn-glycerol + CoA</text>
        <dbReference type="Rhea" id="RHEA:10868"/>
        <dbReference type="ChEBI" id="CHEBI:17815"/>
        <dbReference type="ChEBI" id="CHEBI:57287"/>
        <dbReference type="ChEBI" id="CHEBI:58342"/>
        <dbReference type="ChEBI" id="CHEBI:64615"/>
        <dbReference type="EC" id="2.3.1.20"/>
    </reaction>
</comment>
<reference evidence="11" key="1">
    <citation type="submission" date="2024-02" db="EMBL/GenBank/DDBJ databases">
        <authorList>
            <consortium name="ELIXIR-Norway"/>
            <consortium name="Elixir Norway"/>
        </authorList>
    </citation>
    <scope>NUCLEOTIDE SEQUENCE</scope>
</reference>
<evidence type="ECO:0000256" key="2">
    <source>
        <dbReference type="ARBA" id="ARBA00005189"/>
    </source>
</evidence>
<dbReference type="Pfam" id="PF06974">
    <property type="entry name" value="WS_DGAT_C"/>
    <property type="match status" value="1"/>
</dbReference>
<evidence type="ECO:0000259" key="9">
    <source>
        <dbReference type="Pfam" id="PF03007"/>
    </source>
</evidence>
<evidence type="ECO:0000256" key="5">
    <source>
        <dbReference type="ARBA" id="ARBA00024360"/>
    </source>
</evidence>
<dbReference type="InterPro" id="IPR004255">
    <property type="entry name" value="O-acyltransferase_WSD1_N"/>
</dbReference>
<keyword evidence="12" id="KW-1185">Reference proteome</keyword>
<evidence type="ECO:0000256" key="6">
    <source>
        <dbReference type="ARBA" id="ARBA00047604"/>
    </source>
</evidence>
<evidence type="ECO:0000256" key="3">
    <source>
        <dbReference type="ARBA" id="ARBA00022679"/>
    </source>
</evidence>
<evidence type="ECO:0000259" key="10">
    <source>
        <dbReference type="Pfam" id="PF06974"/>
    </source>
</evidence>
<keyword evidence="3" id="KW-0808">Transferase</keyword>
<dbReference type="PANTHER" id="PTHR31650">
    <property type="entry name" value="O-ACYLTRANSFERASE (WSD1-LIKE) FAMILY PROTEIN"/>
    <property type="match status" value="1"/>
</dbReference>
<comment type="pathway">
    <text evidence="2">Lipid metabolism.</text>
</comment>
<dbReference type="PANTHER" id="PTHR31650:SF1">
    <property type="entry name" value="WAX ESTER SYNTHASE_DIACYLGLYCEROL ACYLTRANSFERASE 4-RELATED"/>
    <property type="match status" value="1"/>
</dbReference>
<organism evidence="11 12">
    <name type="scientific">Sphagnum troendelagicum</name>
    <dbReference type="NCBI Taxonomy" id="128251"/>
    <lineage>
        <taxon>Eukaryota</taxon>
        <taxon>Viridiplantae</taxon>
        <taxon>Streptophyta</taxon>
        <taxon>Embryophyta</taxon>
        <taxon>Bryophyta</taxon>
        <taxon>Sphagnophytina</taxon>
        <taxon>Sphagnopsida</taxon>
        <taxon>Sphagnales</taxon>
        <taxon>Sphagnaceae</taxon>
        <taxon>Sphagnum</taxon>
    </lineage>
</organism>
<dbReference type="Proteomes" id="UP001497512">
    <property type="component" value="Chromosome 5"/>
</dbReference>
<name>A0ABP0ULY9_9BRYO</name>
<dbReference type="SUPFAM" id="SSF52777">
    <property type="entry name" value="CoA-dependent acyltransferases"/>
    <property type="match status" value="1"/>
</dbReference>
<comment type="similarity">
    <text evidence="5">In the N-terminal section; belongs to the long-chain O-acyltransferase family.</text>
</comment>
<sequence length="508" mass="55419">MASKEGVSELKLRHLQINKSGGSKSRAAEGAGALGEGEPESTEEEPVTPAGRMFLQPDLCCTILCTMGFQKTINLESFKQAIKNTLVKHKRFTSIVKKNRKGVEIWVETEVDMDAHVFEPSSISEAEIATPGFVEKYVCDLSIAPPLPTSRPLWECHVLNGTSGNAPAHVILRMHHSLGDGTSLMSLMLACTRQTDNPEKLPSIPVSMGQSSAVAASQSFLQSFWKMLVLLVNTVWGIFYFLATVLWLKDSDTVIKGSAGVERQPKLLVLTELNMEDMKFVKNTVGGTINDVLLGMIGASLRRYLQGRYNEASTLPANNNTLEALRIRAAALVNTRASPGLQELEAMMAGGSQVRWGNHMGYLVFPISLKHYSDPLDQVRAAKKVSDSKKASLEGIFTFWSATLLSWLAGPSLPTILTRRAILQTTLTVSNIPGPIEPVMLDNNPIVHIFPVVSGHPQSLCFYLVSYAGKAGLVVMSTKHLIPDPEKLSQYCVDALEDMKKAAASIEV</sequence>
<protein>
    <recommendedName>
        <fullName evidence="13">Diacylglycerol O-acyltransferase</fullName>
    </recommendedName>
</protein>
<evidence type="ECO:0000256" key="8">
    <source>
        <dbReference type="SAM" id="MobiDB-lite"/>
    </source>
</evidence>
<keyword evidence="4" id="KW-0012">Acyltransferase</keyword>
<dbReference type="InterPro" id="IPR023213">
    <property type="entry name" value="CAT-like_dom_sf"/>
</dbReference>
<feature type="region of interest" description="Disordered" evidence="8">
    <location>
        <begin position="1"/>
        <end position="48"/>
    </location>
</feature>
<proteinExistence type="inferred from homology"/>
<feature type="domain" description="O-acyltransferase WSD1-like N-terminal" evidence="9">
    <location>
        <begin position="74"/>
        <end position="292"/>
    </location>
</feature>
<gene>
    <name evidence="11" type="ORF">CSSPTR1EN2_LOCUS17521</name>
</gene>
<evidence type="ECO:0000313" key="12">
    <source>
        <dbReference type="Proteomes" id="UP001497512"/>
    </source>
</evidence>